<feature type="transmembrane region" description="Helical" evidence="11">
    <location>
        <begin position="143"/>
        <end position="164"/>
    </location>
</feature>
<organism evidence="13 14">
    <name type="scientific">Methylococcus capsulatus</name>
    <dbReference type="NCBI Taxonomy" id="414"/>
    <lineage>
        <taxon>Bacteria</taxon>
        <taxon>Pseudomonadati</taxon>
        <taxon>Pseudomonadota</taxon>
        <taxon>Gammaproteobacteria</taxon>
        <taxon>Methylococcales</taxon>
        <taxon>Methylococcaceae</taxon>
        <taxon>Methylococcus</taxon>
    </lineage>
</organism>
<dbReference type="Proteomes" id="UP001158598">
    <property type="component" value="Chromosome"/>
</dbReference>
<feature type="domain" description="ABC transmembrane type-1" evidence="12">
    <location>
        <begin position="77"/>
        <end position="265"/>
    </location>
</feature>
<dbReference type="NCBIfam" id="NF007047">
    <property type="entry name" value="PRK09500.1"/>
    <property type="match status" value="1"/>
</dbReference>
<comment type="similarity">
    <text evidence="2">Belongs to the binding-protein-dependent transport system permease family. CysTW subfamily.</text>
</comment>
<dbReference type="PANTHER" id="PTHR43848:SF5">
    <property type="entry name" value="SPERMIDINE_PUTRESCINE TRANSPORT SYSTEM PERMEASE PROTEIN POTC"/>
    <property type="match status" value="1"/>
</dbReference>
<feature type="transmembrane region" description="Helical" evidence="11">
    <location>
        <begin position="81"/>
        <end position="100"/>
    </location>
</feature>
<dbReference type="Pfam" id="PF00528">
    <property type="entry name" value="BPD_transp_1"/>
    <property type="match status" value="1"/>
</dbReference>
<dbReference type="CDD" id="cd06261">
    <property type="entry name" value="TM_PBP2"/>
    <property type="match status" value="1"/>
</dbReference>
<evidence type="ECO:0000256" key="8">
    <source>
        <dbReference type="ARBA" id="ARBA00023136"/>
    </source>
</evidence>
<dbReference type="InterPro" id="IPR051789">
    <property type="entry name" value="Bact_Polyamine_Transport"/>
</dbReference>
<evidence type="ECO:0000256" key="5">
    <source>
        <dbReference type="ARBA" id="ARBA00022519"/>
    </source>
</evidence>
<comment type="function">
    <text evidence="9">Required for the activity of the bacterial periplasmic transport system of putrescine and spermidine.</text>
</comment>
<evidence type="ECO:0000256" key="10">
    <source>
        <dbReference type="ARBA" id="ARBA00039580"/>
    </source>
</evidence>
<evidence type="ECO:0000256" key="2">
    <source>
        <dbReference type="ARBA" id="ARBA00007069"/>
    </source>
</evidence>
<dbReference type="InterPro" id="IPR035906">
    <property type="entry name" value="MetI-like_sf"/>
</dbReference>
<evidence type="ECO:0000256" key="9">
    <source>
        <dbReference type="ARBA" id="ARBA00037216"/>
    </source>
</evidence>
<feature type="transmembrane region" description="Helical" evidence="11">
    <location>
        <begin position="247"/>
        <end position="269"/>
    </location>
</feature>
<dbReference type="SUPFAM" id="SSF161098">
    <property type="entry name" value="MetI-like"/>
    <property type="match status" value="1"/>
</dbReference>
<feature type="transmembrane region" description="Helical" evidence="11">
    <location>
        <begin position="112"/>
        <end position="137"/>
    </location>
</feature>
<keyword evidence="3 11" id="KW-0813">Transport</keyword>
<sequence length="274" mass="29867">MSLRMKNTARFEPGKGIAAAIPPGRLYGVLIYAFLYLPMAVLILGSFNASKYGIGWQGFTLDWYESLANDAEILTAARNSLAVAALSASLATVVGTLGAVGLHRYRFRGRKFLMGLLFVTLMSPDIVMAVSLLVLFIGLHLELGLFTLWLAHTGFCLPFVTLTVHARLQGFDNALVEAARDLGAGEWTAIRRVVLPLALPAIAAGWLMSFTLSLDDAVVSFFVTGPDFEVLPLRIYSMVRLGVKPEVNALASLLFAVSLSFVVLAQWLLHKDRH</sequence>
<reference evidence="13" key="1">
    <citation type="submission" date="2023-03" db="EMBL/GenBank/DDBJ databases">
        <authorList>
            <person name="Pearce D."/>
        </authorList>
    </citation>
    <scope>NUCLEOTIDE SEQUENCE</scope>
    <source>
        <strain evidence="13">Mc</strain>
    </source>
</reference>
<name>A0AA35USH8_METCP</name>
<evidence type="ECO:0000256" key="4">
    <source>
        <dbReference type="ARBA" id="ARBA00022475"/>
    </source>
</evidence>
<dbReference type="InterPro" id="IPR000515">
    <property type="entry name" value="MetI-like"/>
</dbReference>
<proteinExistence type="inferred from homology"/>
<evidence type="ECO:0000256" key="7">
    <source>
        <dbReference type="ARBA" id="ARBA00022989"/>
    </source>
</evidence>
<accession>A0AA35USH8</accession>
<feature type="transmembrane region" description="Helical" evidence="11">
    <location>
        <begin position="193"/>
        <end position="214"/>
    </location>
</feature>
<dbReference type="PANTHER" id="PTHR43848">
    <property type="entry name" value="PUTRESCINE TRANSPORT SYSTEM PERMEASE PROTEIN POTI"/>
    <property type="match status" value="1"/>
</dbReference>
<protein>
    <recommendedName>
        <fullName evidence="10">Spermidine/putrescine transport system permease protein PotC</fullName>
    </recommendedName>
</protein>
<keyword evidence="7 11" id="KW-1133">Transmembrane helix</keyword>
<dbReference type="GO" id="GO:0005886">
    <property type="term" value="C:plasma membrane"/>
    <property type="evidence" value="ECO:0007669"/>
    <property type="project" value="UniProtKB-SubCell"/>
</dbReference>
<dbReference type="GO" id="GO:0055085">
    <property type="term" value="P:transmembrane transport"/>
    <property type="evidence" value="ECO:0007669"/>
    <property type="project" value="InterPro"/>
</dbReference>
<comment type="subcellular location">
    <subcellularLocation>
        <location evidence="1">Cell inner membrane</location>
        <topology evidence="1">Multi-pass membrane protein</topology>
    </subcellularLocation>
    <subcellularLocation>
        <location evidence="11">Cell membrane</location>
        <topology evidence="11">Multi-pass membrane protein</topology>
    </subcellularLocation>
</comment>
<feature type="transmembrane region" description="Helical" evidence="11">
    <location>
        <begin position="26"/>
        <end position="47"/>
    </location>
</feature>
<evidence type="ECO:0000256" key="6">
    <source>
        <dbReference type="ARBA" id="ARBA00022692"/>
    </source>
</evidence>
<gene>
    <name evidence="13" type="primary">potC</name>
    <name evidence="13" type="ORF">MCNOR_0445</name>
</gene>
<keyword evidence="6 11" id="KW-0812">Transmembrane</keyword>
<evidence type="ECO:0000259" key="12">
    <source>
        <dbReference type="PROSITE" id="PS50928"/>
    </source>
</evidence>
<keyword evidence="4" id="KW-1003">Cell membrane</keyword>
<keyword evidence="5" id="KW-0997">Cell inner membrane</keyword>
<keyword evidence="8 11" id="KW-0472">Membrane</keyword>
<evidence type="ECO:0000256" key="3">
    <source>
        <dbReference type="ARBA" id="ARBA00022448"/>
    </source>
</evidence>
<evidence type="ECO:0000256" key="11">
    <source>
        <dbReference type="RuleBase" id="RU363032"/>
    </source>
</evidence>
<evidence type="ECO:0000313" key="14">
    <source>
        <dbReference type="Proteomes" id="UP001158598"/>
    </source>
</evidence>
<evidence type="ECO:0000313" key="13">
    <source>
        <dbReference type="EMBL" id="CAI8740045.1"/>
    </source>
</evidence>
<dbReference type="Gene3D" id="1.10.3720.10">
    <property type="entry name" value="MetI-like"/>
    <property type="match status" value="1"/>
</dbReference>
<evidence type="ECO:0000256" key="1">
    <source>
        <dbReference type="ARBA" id="ARBA00004429"/>
    </source>
</evidence>
<dbReference type="PROSITE" id="PS50928">
    <property type="entry name" value="ABC_TM1"/>
    <property type="match status" value="1"/>
</dbReference>
<dbReference type="EMBL" id="OX458332">
    <property type="protein sequence ID" value="CAI8740045.1"/>
    <property type="molecule type" value="Genomic_DNA"/>
</dbReference>
<dbReference type="AlphaFoldDB" id="A0AA35USH8"/>